<evidence type="ECO:0000256" key="7">
    <source>
        <dbReference type="ARBA" id="ARBA00023053"/>
    </source>
</evidence>
<accession>A0A0R2AYG6</accession>
<protein>
    <submittedName>
        <fullName evidence="13">Kef-type K+ transport system, membrane component</fullName>
    </submittedName>
</protein>
<feature type="transmembrane region" description="Helical" evidence="11">
    <location>
        <begin position="144"/>
        <end position="167"/>
    </location>
</feature>
<dbReference type="EMBL" id="AYZQ01000002">
    <property type="protein sequence ID" value="KRM71967.1"/>
    <property type="molecule type" value="Genomic_DNA"/>
</dbReference>
<evidence type="ECO:0000256" key="2">
    <source>
        <dbReference type="ARBA" id="ARBA00005551"/>
    </source>
</evidence>
<feature type="transmembrane region" description="Helical" evidence="11">
    <location>
        <begin position="355"/>
        <end position="374"/>
    </location>
</feature>
<comment type="similarity">
    <text evidence="2">Belongs to the monovalent cation:proton antiporter 2 (CPA2) transporter (TC 2.A.37) family.</text>
</comment>
<sequence length="381" mass="40633">MNFLGVLALILISTLILGHLSRQVGMPAVIGQLLAGILLGPAVLNWIQPTHLVSEFSEIGVILLMFIAGLESDLGLLKKYFKPGLFVAVIGVIFPIAVIFFFSESWGFSPTSSLFLGITFAATSVSISVEVLKELNALDGKNGATILGAAVVDDILTVLILSVTVSLLGTGEKANAAPLWLTLVEQVAYFGAIYIVVKWLAPYLMHLAQRLYPSIAVTIMSLLLCLGMAYVADLIGLSAVIGAFFAGIAVSQTDYRKEVDQNVEAIGYAVFIPVFFVSIGLNMRFDGLWEDILFILILTVLALLTKWLGGGLGARLAGDNLADSNVIGAGMVSRGEMALIVAQIGFDAHLLGSEYYSAVIVVIILTTLIAPLMLKDAIRRA</sequence>
<comment type="caution">
    <text evidence="13">The sequence shown here is derived from an EMBL/GenBank/DDBJ whole genome shotgun (WGS) entry which is preliminary data.</text>
</comment>
<keyword evidence="5 11" id="KW-0812">Transmembrane</keyword>
<feature type="transmembrane region" description="Helical" evidence="11">
    <location>
        <begin position="292"/>
        <end position="309"/>
    </location>
</feature>
<name>A0A0R2AYG6_9LACO</name>
<evidence type="ECO:0000256" key="10">
    <source>
        <dbReference type="ARBA" id="ARBA00023201"/>
    </source>
</evidence>
<dbReference type="InterPro" id="IPR006153">
    <property type="entry name" value="Cation/H_exchanger_TM"/>
</dbReference>
<evidence type="ECO:0000256" key="3">
    <source>
        <dbReference type="ARBA" id="ARBA00022448"/>
    </source>
</evidence>
<organism evidence="13 14">
    <name type="scientific">Lacticaseibacillus brantae DSM 23927</name>
    <dbReference type="NCBI Taxonomy" id="1423727"/>
    <lineage>
        <taxon>Bacteria</taxon>
        <taxon>Bacillati</taxon>
        <taxon>Bacillota</taxon>
        <taxon>Bacilli</taxon>
        <taxon>Lactobacillales</taxon>
        <taxon>Lactobacillaceae</taxon>
        <taxon>Lacticaseibacillus</taxon>
    </lineage>
</organism>
<keyword evidence="10" id="KW-0739">Sodium transport</keyword>
<keyword evidence="7" id="KW-0915">Sodium</keyword>
<evidence type="ECO:0000256" key="11">
    <source>
        <dbReference type="SAM" id="Phobius"/>
    </source>
</evidence>
<evidence type="ECO:0000256" key="6">
    <source>
        <dbReference type="ARBA" id="ARBA00022989"/>
    </source>
</evidence>
<proteinExistence type="inferred from homology"/>
<dbReference type="Gene3D" id="1.20.1530.20">
    <property type="match status" value="1"/>
</dbReference>
<evidence type="ECO:0000256" key="8">
    <source>
        <dbReference type="ARBA" id="ARBA00023065"/>
    </source>
</evidence>
<feature type="transmembrane region" description="Helical" evidence="11">
    <location>
        <begin position="217"/>
        <end position="245"/>
    </location>
</feature>
<keyword evidence="14" id="KW-1185">Reference proteome</keyword>
<dbReference type="GO" id="GO:0015297">
    <property type="term" value="F:antiporter activity"/>
    <property type="evidence" value="ECO:0007669"/>
    <property type="project" value="UniProtKB-KW"/>
</dbReference>
<dbReference type="PATRIC" id="fig|1423727.3.peg.954"/>
<dbReference type="InterPro" id="IPR004771">
    <property type="entry name" value="K/H_exchanger"/>
</dbReference>
<evidence type="ECO:0000313" key="14">
    <source>
        <dbReference type="Proteomes" id="UP000051672"/>
    </source>
</evidence>
<keyword evidence="9 11" id="KW-0472">Membrane</keyword>
<dbReference type="STRING" id="1423727.FC34_GL000948"/>
<dbReference type="GO" id="GO:0016020">
    <property type="term" value="C:membrane"/>
    <property type="evidence" value="ECO:0007669"/>
    <property type="project" value="UniProtKB-SubCell"/>
</dbReference>
<evidence type="ECO:0000256" key="4">
    <source>
        <dbReference type="ARBA" id="ARBA00022449"/>
    </source>
</evidence>
<feature type="transmembrane region" description="Helical" evidence="11">
    <location>
        <begin position="265"/>
        <end position="285"/>
    </location>
</feature>
<dbReference type="NCBIfam" id="TIGR00932">
    <property type="entry name" value="2a37"/>
    <property type="match status" value="1"/>
</dbReference>
<dbReference type="RefSeq" id="WP_057894242.1">
    <property type="nucleotide sequence ID" value="NZ_AYZQ01000002.1"/>
</dbReference>
<dbReference type="OrthoDB" id="9793589at2"/>
<feature type="transmembrane region" description="Helical" evidence="11">
    <location>
        <begin position="114"/>
        <end position="132"/>
    </location>
</feature>
<dbReference type="Proteomes" id="UP000051672">
    <property type="component" value="Unassembled WGS sequence"/>
</dbReference>
<feature type="transmembrane region" description="Helical" evidence="11">
    <location>
        <begin position="84"/>
        <end position="102"/>
    </location>
</feature>
<evidence type="ECO:0000256" key="5">
    <source>
        <dbReference type="ARBA" id="ARBA00022692"/>
    </source>
</evidence>
<keyword evidence="8" id="KW-0406">Ion transport</keyword>
<evidence type="ECO:0000313" key="13">
    <source>
        <dbReference type="EMBL" id="KRM71967.1"/>
    </source>
</evidence>
<feature type="domain" description="Cation/H+ exchanger transmembrane" evidence="12">
    <location>
        <begin position="12"/>
        <end position="375"/>
    </location>
</feature>
<evidence type="ECO:0000256" key="1">
    <source>
        <dbReference type="ARBA" id="ARBA00004141"/>
    </source>
</evidence>
<evidence type="ECO:0000259" key="12">
    <source>
        <dbReference type="Pfam" id="PF00999"/>
    </source>
</evidence>
<gene>
    <name evidence="13" type="ORF">FC34_GL000948</name>
</gene>
<dbReference type="InterPro" id="IPR038770">
    <property type="entry name" value="Na+/solute_symporter_sf"/>
</dbReference>
<evidence type="ECO:0000256" key="9">
    <source>
        <dbReference type="ARBA" id="ARBA00023136"/>
    </source>
</evidence>
<keyword evidence="3" id="KW-0813">Transport</keyword>
<dbReference type="GO" id="GO:0008324">
    <property type="term" value="F:monoatomic cation transmembrane transporter activity"/>
    <property type="evidence" value="ECO:0007669"/>
    <property type="project" value="InterPro"/>
</dbReference>
<comment type="subcellular location">
    <subcellularLocation>
        <location evidence="1">Membrane</location>
        <topology evidence="1">Multi-pass membrane protein</topology>
    </subcellularLocation>
</comment>
<keyword evidence="6 11" id="KW-1133">Transmembrane helix</keyword>
<dbReference type="GO" id="GO:1902600">
    <property type="term" value="P:proton transmembrane transport"/>
    <property type="evidence" value="ECO:0007669"/>
    <property type="project" value="InterPro"/>
</dbReference>
<dbReference type="Pfam" id="PF00999">
    <property type="entry name" value="Na_H_Exchanger"/>
    <property type="match status" value="1"/>
</dbReference>
<dbReference type="GO" id="GO:0006814">
    <property type="term" value="P:sodium ion transport"/>
    <property type="evidence" value="ECO:0007669"/>
    <property type="project" value="UniProtKB-KW"/>
</dbReference>
<dbReference type="AlphaFoldDB" id="A0A0R2AYG6"/>
<dbReference type="PANTHER" id="PTHR43562">
    <property type="entry name" value="NAPA-TYPE SODIUM/HYDROGEN ANTIPORTER"/>
    <property type="match status" value="1"/>
</dbReference>
<reference evidence="13 14" key="1">
    <citation type="journal article" date="2015" name="Genome Announc.">
        <title>Expanding the biotechnology potential of lactobacilli through comparative genomics of 213 strains and associated genera.</title>
        <authorList>
            <person name="Sun Z."/>
            <person name="Harris H.M."/>
            <person name="McCann A."/>
            <person name="Guo C."/>
            <person name="Argimon S."/>
            <person name="Zhang W."/>
            <person name="Yang X."/>
            <person name="Jeffery I.B."/>
            <person name="Cooney J.C."/>
            <person name="Kagawa T.F."/>
            <person name="Liu W."/>
            <person name="Song Y."/>
            <person name="Salvetti E."/>
            <person name="Wrobel A."/>
            <person name="Rasinkangas P."/>
            <person name="Parkhill J."/>
            <person name="Rea M.C."/>
            <person name="O'Sullivan O."/>
            <person name="Ritari J."/>
            <person name="Douillard F.P."/>
            <person name="Paul Ross R."/>
            <person name="Yang R."/>
            <person name="Briner A.E."/>
            <person name="Felis G.E."/>
            <person name="de Vos W.M."/>
            <person name="Barrangou R."/>
            <person name="Klaenhammer T.R."/>
            <person name="Caufield P.W."/>
            <person name="Cui Y."/>
            <person name="Zhang H."/>
            <person name="O'Toole P.W."/>
        </authorList>
    </citation>
    <scope>NUCLEOTIDE SEQUENCE [LARGE SCALE GENOMIC DNA]</scope>
    <source>
        <strain evidence="13 14">DSM 23927</strain>
    </source>
</reference>
<dbReference type="PANTHER" id="PTHR43562:SF3">
    <property type="entry name" value="SODIUM ION_PROTON EXCHANGER (EUROFUNG)"/>
    <property type="match status" value="1"/>
</dbReference>
<keyword evidence="4" id="KW-0050">Antiport</keyword>